<dbReference type="Pfam" id="PF14467">
    <property type="entry name" value="DUF4426"/>
    <property type="match status" value="1"/>
</dbReference>
<protein>
    <recommendedName>
        <fullName evidence="2">DUF4426 domain-containing protein</fullName>
    </recommendedName>
</protein>
<accession>A0ABR9E7X5</accession>
<dbReference type="InterPro" id="IPR025218">
    <property type="entry name" value="DUF4426"/>
</dbReference>
<evidence type="ECO:0000256" key="1">
    <source>
        <dbReference type="SAM" id="SignalP"/>
    </source>
</evidence>
<name>A0ABR9E7X5_9GAMM</name>
<comment type="caution">
    <text evidence="3">The sequence shown here is derived from an EMBL/GenBank/DDBJ whole genome shotgun (WGS) entry which is preliminary data.</text>
</comment>
<evidence type="ECO:0000313" key="3">
    <source>
        <dbReference type="EMBL" id="MBE0366842.1"/>
    </source>
</evidence>
<organism evidence="3 4">
    <name type="scientific">Pseudoalteromonas aurantia 208</name>
    <dbReference type="NCBI Taxonomy" id="1314867"/>
    <lineage>
        <taxon>Bacteria</taxon>
        <taxon>Pseudomonadati</taxon>
        <taxon>Pseudomonadota</taxon>
        <taxon>Gammaproteobacteria</taxon>
        <taxon>Alteromonadales</taxon>
        <taxon>Pseudoalteromonadaceae</taxon>
        <taxon>Pseudoalteromonas</taxon>
    </lineage>
</organism>
<feature type="chain" id="PRO_5045872996" description="DUF4426 domain-containing protein" evidence="1">
    <location>
        <begin position="20"/>
        <end position="145"/>
    </location>
</feature>
<evidence type="ECO:0000259" key="2">
    <source>
        <dbReference type="Pfam" id="PF14467"/>
    </source>
</evidence>
<dbReference type="Gene3D" id="2.60.40.3340">
    <property type="entry name" value="Domain of unknown function DUF4426"/>
    <property type="match status" value="1"/>
</dbReference>
<dbReference type="Proteomes" id="UP000615755">
    <property type="component" value="Unassembled WGS sequence"/>
</dbReference>
<keyword evidence="4" id="KW-1185">Reference proteome</keyword>
<dbReference type="RefSeq" id="WP_192506339.1">
    <property type="nucleotide sequence ID" value="NZ_AQGV01000011.1"/>
</dbReference>
<keyword evidence="1" id="KW-0732">Signal</keyword>
<dbReference type="EMBL" id="AQGV01000011">
    <property type="protein sequence ID" value="MBE0366842.1"/>
    <property type="molecule type" value="Genomic_DNA"/>
</dbReference>
<sequence>MKKLFLLLVTLAFSLSCYANSTQGGQFKNLGPWQVHYIAFPSTFIQPNIAKAYGLERSNYKGIINISVLAKKQGNPALKANLTGEARNLLGSKQTLEFKEVVDGDAIYYLAQVDFRNEEVYRFKVNISQGNNHQVLSFQQKFYVD</sequence>
<feature type="signal peptide" evidence="1">
    <location>
        <begin position="1"/>
        <end position="19"/>
    </location>
</feature>
<proteinExistence type="predicted"/>
<reference evidence="3 4" key="1">
    <citation type="submission" date="2015-03" db="EMBL/GenBank/DDBJ databases">
        <title>Genome sequence of Pseudoalteromonas aurantia.</title>
        <authorList>
            <person name="Xie B.-B."/>
            <person name="Rong J.-C."/>
            <person name="Qin Q.-L."/>
            <person name="Zhang Y.-Z."/>
        </authorList>
    </citation>
    <scope>NUCLEOTIDE SEQUENCE [LARGE SCALE GENOMIC DNA]</scope>
    <source>
        <strain evidence="3 4">208</strain>
    </source>
</reference>
<feature type="domain" description="DUF4426" evidence="2">
    <location>
        <begin position="28"/>
        <end position="145"/>
    </location>
</feature>
<dbReference type="PROSITE" id="PS51257">
    <property type="entry name" value="PROKAR_LIPOPROTEIN"/>
    <property type="match status" value="1"/>
</dbReference>
<gene>
    <name evidence="3" type="ORF">PAUR_a0093</name>
</gene>
<evidence type="ECO:0000313" key="4">
    <source>
        <dbReference type="Proteomes" id="UP000615755"/>
    </source>
</evidence>